<dbReference type="InterPro" id="IPR000119">
    <property type="entry name" value="Hist_DNA-bd"/>
</dbReference>
<sequence length="93" mass="10143">MNKRDLTIQVSEAVGNKLSKAICSHIIECILSSITAALMRGESIKITGFGTLKVTGRAARRGRNPQTGEKINIPARKTVRFKPAKLLKAVVNR</sequence>
<dbReference type="PANTHER" id="PTHR33175:SF2">
    <property type="entry name" value="INTEGRATION HOST FACTOR SUBUNIT ALPHA"/>
    <property type="match status" value="1"/>
</dbReference>
<organism evidence="4 5">
    <name type="scientific">Dethiosulfatarculus sandiegensis</name>
    <dbReference type="NCBI Taxonomy" id="1429043"/>
    <lineage>
        <taxon>Bacteria</taxon>
        <taxon>Pseudomonadati</taxon>
        <taxon>Thermodesulfobacteriota</taxon>
        <taxon>Desulfarculia</taxon>
        <taxon>Desulfarculales</taxon>
        <taxon>Desulfarculaceae</taxon>
        <taxon>Dethiosulfatarculus</taxon>
    </lineage>
</organism>
<dbReference type="FunCoup" id="A0A0D2JZM8">
    <property type="interactions" value="496"/>
</dbReference>
<name>A0A0D2JZM8_9BACT</name>
<dbReference type="Pfam" id="PF00216">
    <property type="entry name" value="Bac_DNA_binding"/>
    <property type="match status" value="1"/>
</dbReference>
<dbReference type="GO" id="GO:0030527">
    <property type="term" value="F:structural constituent of chromatin"/>
    <property type="evidence" value="ECO:0007669"/>
    <property type="project" value="InterPro"/>
</dbReference>
<comment type="similarity">
    <text evidence="1 3">Belongs to the bacterial histone-like protein family.</text>
</comment>
<reference evidence="4 5" key="1">
    <citation type="submission" date="2013-11" db="EMBL/GenBank/DDBJ databases">
        <title>Metagenomic analysis of a methanogenic consortium involved in long chain n-alkane degradation.</title>
        <authorList>
            <person name="Davidova I.A."/>
            <person name="Callaghan A.V."/>
            <person name="Wawrik B."/>
            <person name="Pruitt S."/>
            <person name="Marks C."/>
            <person name="Duncan K.E."/>
            <person name="Suflita J.M."/>
        </authorList>
    </citation>
    <scope>NUCLEOTIDE SEQUENCE [LARGE SCALE GENOMIC DNA]</scope>
    <source>
        <strain evidence="4 5">SPR</strain>
    </source>
</reference>
<dbReference type="InterPro" id="IPR020816">
    <property type="entry name" value="Histone-like_DNA-bd_CS"/>
</dbReference>
<dbReference type="RefSeq" id="WP_044347245.1">
    <property type="nucleotide sequence ID" value="NZ_AZAC01000005.1"/>
</dbReference>
<dbReference type="SMART" id="SM00411">
    <property type="entry name" value="BHL"/>
    <property type="match status" value="1"/>
</dbReference>
<evidence type="ECO:0000313" key="4">
    <source>
        <dbReference type="EMBL" id="KIX14970.1"/>
    </source>
</evidence>
<keyword evidence="5" id="KW-1185">Reference proteome</keyword>
<dbReference type="Gene3D" id="4.10.520.10">
    <property type="entry name" value="IHF-like DNA-binding proteins"/>
    <property type="match status" value="1"/>
</dbReference>
<dbReference type="GO" id="GO:0003677">
    <property type="term" value="F:DNA binding"/>
    <property type="evidence" value="ECO:0007669"/>
    <property type="project" value="UniProtKB-KW"/>
</dbReference>
<dbReference type="EMBL" id="AZAC01000005">
    <property type="protein sequence ID" value="KIX14970.1"/>
    <property type="molecule type" value="Genomic_DNA"/>
</dbReference>
<dbReference type="PANTHER" id="PTHR33175">
    <property type="entry name" value="DNA-BINDING PROTEIN HU"/>
    <property type="match status" value="1"/>
</dbReference>
<dbReference type="CDD" id="cd13831">
    <property type="entry name" value="HU"/>
    <property type="match status" value="1"/>
</dbReference>
<gene>
    <name evidence="4" type="ORF">X474_05620</name>
</gene>
<keyword evidence="2 4" id="KW-0238">DNA-binding</keyword>
<evidence type="ECO:0000313" key="5">
    <source>
        <dbReference type="Proteomes" id="UP000032233"/>
    </source>
</evidence>
<dbReference type="GO" id="GO:0005829">
    <property type="term" value="C:cytosol"/>
    <property type="evidence" value="ECO:0007669"/>
    <property type="project" value="TreeGrafter"/>
</dbReference>
<dbReference type="Proteomes" id="UP000032233">
    <property type="component" value="Unassembled WGS sequence"/>
</dbReference>
<protein>
    <submittedName>
        <fullName evidence="4">DNA-binding protein</fullName>
    </submittedName>
</protein>
<dbReference type="AlphaFoldDB" id="A0A0D2JZM8"/>
<dbReference type="PROSITE" id="PS00045">
    <property type="entry name" value="HISTONE_LIKE"/>
    <property type="match status" value="1"/>
</dbReference>
<dbReference type="InParanoid" id="A0A0D2JZM8"/>
<dbReference type="OrthoDB" id="9797747at2"/>
<proteinExistence type="inferred from homology"/>
<evidence type="ECO:0000256" key="2">
    <source>
        <dbReference type="ARBA" id="ARBA00023125"/>
    </source>
</evidence>
<evidence type="ECO:0000256" key="1">
    <source>
        <dbReference type="ARBA" id="ARBA00010529"/>
    </source>
</evidence>
<accession>A0A0D2JZM8</accession>
<comment type="caution">
    <text evidence="4">The sequence shown here is derived from an EMBL/GenBank/DDBJ whole genome shotgun (WGS) entry which is preliminary data.</text>
</comment>
<dbReference type="PRINTS" id="PR01727">
    <property type="entry name" value="DNABINDINGHU"/>
</dbReference>
<evidence type="ECO:0000256" key="3">
    <source>
        <dbReference type="RuleBase" id="RU003939"/>
    </source>
</evidence>
<dbReference type="SUPFAM" id="SSF47729">
    <property type="entry name" value="IHF-like DNA-binding proteins"/>
    <property type="match status" value="1"/>
</dbReference>
<dbReference type="STRING" id="1429043.X474_05620"/>
<dbReference type="InterPro" id="IPR010992">
    <property type="entry name" value="IHF-like_DNA-bd_dom_sf"/>
</dbReference>